<evidence type="ECO:0000313" key="4">
    <source>
        <dbReference type="Proteomes" id="UP000832041"/>
    </source>
</evidence>
<reference evidence="3 4" key="1">
    <citation type="submission" date="2020-04" db="EMBL/GenBank/DDBJ databases">
        <title>Thermobifida alba genome sequencing and assembly.</title>
        <authorList>
            <person name="Luzics S."/>
            <person name="Horvath B."/>
            <person name="Nagy I."/>
            <person name="Toth A."/>
            <person name="Nagy I."/>
            <person name="Kukolya J."/>
        </authorList>
    </citation>
    <scope>NUCLEOTIDE SEQUENCE [LARGE SCALE GENOMIC DNA]</scope>
    <source>
        <strain evidence="3 4">DSM 43795</strain>
    </source>
</reference>
<organism evidence="3 4">
    <name type="scientific">Thermobifida alba</name>
    <name type="common">Thermomonospora alba</name>
    <dbReference type="NCBI Taxonomy" id="53522"/>
    <lineage>
        <taxon>Bacteria</taxon>
        <taxon>Bacillati</taxon>
        <taxon>Actinomycetota</taxon>
        <taxon>Actinomycetes</taxon>
        <taxon>Streptosporangiales</taxon>
        <taxon>Nocardiopsidaceae</taxon>
        <taxon>Thermobifida</taxon>
    </lineage>
</organism>
<keyword evidence="4" id="KW-1185">Reference proteome</keyword>
<keyword evidence="1" id="KW-0808">Transferase</keyword>
<dbReference type="PANTHER" id="PTHR35526">
    <property type="entry name" value="ANTI-SIGMA-F FACTOR RSBW-RELATED"/>
    <property type="match status" value="1"/>
</dbReference>
<accession>A0ABY4L7F5</accession>
<dbReference type="InterPro" id="IPR036890">
    <property type="entry name" value="HATPase_C_sf"/>
</dbReference>
<dbReference type="RefSeq" id="WP_248590809.1">
    <property type="nucleotide sequence ID" value="NZ_BAABEB010000039.1"/>
</dbReference>
<dbReference type="CDD" id="cd16936">
    <property type="entry name" value="HATPase_RsbW-like"/>
    <property type="match status" value="1"/>
</dbReference>
<dbReference type="SUPFAM" id="SSF55874">
    <property type="entry name" value="ATPase domain of HSP90 chaperone/DNA topoisomerase II/histidine kinase"/>
    <property type="match status" value="1"/>
</dbReference>
<dbReference type="PANTHER" id="PTHR35526:SF3">
    <property type="entry name" value="ANTI-SIGMA-F FACTOR RSBW"/>
    <property type="match status" value="1"/>
</dbReference>
<feature type="domain" description="Histidine kinase/HSP90-like ATPase" evidence="2">
    <location>
        <begin position="16"/>
        <end position="117"/>
    </location>
</feature>
<dbReference type="EMBL" id="CP051627">
    <property type="protein sequence ID" value="UPT22325.1"/>
    <property type="molecule type" value="Genomic_DNA"/>
</dbReference>
<protein>
    <submittedName>
        <fullName evidence="3">ATP-binding protein</fullName>
    </submittedName>
</protein>
<dbReference type="InterPro" id="IPR050267">
    <property type="entry name" value="Anti-sigma-factor_SerPK"/>
</dbReference>
<evidence type="ECO:0000259" key="2">
    <source>
        <dbReference type="Pfam" id="PF13581"/>
    </source>
</evidence>
<dbReference type="GO" id="GO:0005524">
    <property type="term" value="F:ATP binding"/>
    <property type="evidence" value="ECO:0007669"/>
    <property type="project" value="UniProtKB-KW"/>
</dbReference>
<dbReference type="Pfam" id="PF13581">
    <property type="entry name" value="HATPase_c_2"/>
    <property type="match status" value="1"/>
</dbReference>
<evidence type="ECO:0000313" key="3">
    <source>
        <dbReference type="EMBL" id="UPT22325.1"/>
    </source>
</evidence>
<keyword evidence="1" id="KW-0723">Serine/threonine-protein kinase</keyword>
<keyword evidence="3" id="KW-0067">ATP-binding</keyword>
<name>A0ABY4L7F5_THEAE</name>
<dbReference type="InterPro" id="IPR003594">
    <property type="entry name" value="HATPase_dom"/>
</dbReference>
<sequence>MSDDARGPIQATRTFPGTAESCGQARSWIRSLILPYPEIRDSAELVISELFTNAIRHTASGDPGGTVRVTVRTEGDPPSLLRLEVTDEGRRNHVPRQVSRAMLPPEDAQSGRGLFITSVVSYAWGCFPADGDGPRPAEPVREHRDGAMTTWVEFALRQEMEMAGSP</sequence>
<evidence type="ECO:0000256" key="1">
    <source>
        <dbReference type="ARBA" id="ARBA00022527"/>
    </source>
</evidence>
<proteinExistence type="predicted"/>
<keyword evidence="1" id="KW-0418">Kinase</keyword>
<dbReference type="Gene3D" id="3.30.565.10">
    <property type="entry name" value="Histidine kinase-like ATPase, C-terminal domain"/>
    <property type="match status" value="1"/>
</dbReference>
<gene>
    <name evidence="3" type="ORF">FOF52_16250</name>
</gene>
<dbReference type="Proteomes" id="UP000832041">
    <property type="component" value="Chromosome"/>
</dbReference>
<keyword evidence="3" id="KW-0547">Nucleotide-binding</keyword>